<feature type="region of interest" description="Disordered" evidence="1">
    <location>
        <begin position="1"/>
        <end position="24"/>
    </location>
</feature>
<evidence type="ECO:0000313" key="4">
    <source>
        <dbReference type="EMBL" id="KAI9245545.1"/>
    </source>
</evidence>
<feature type="compositionally biased region" description="Low complexity" evidence="1">
    <location>
        <begin position="68"/>
        <end position="93"/>
    </location>
</feature>
<dbReference type="InterPro" id="IPR001849">
    <property type="entry name" value="PH_domain"/>
</dbReference>
<feature type="domain" description="PH" evidence="2">
    <location>
        <begin position="364"/>
        <end position="490"/>
    </location>
</feature>
<dbReference type="SMART" id="SM00233">
    <property type="entry name" value="PH"/>
    <property type="match status" value="1"/>
</dbReference>
<feature type="domain" description="DH" evidence="3">
    <location>
        <begin position="127"/>
        <end position="335"/>
    </location>
</feature>
<dbReference type="Proteomes" id="UP001209540">
    <property type="component" value="Unassembled WGS sequence"/>
</dbReference>
<dbReference type="GO" id="GO:0005737">
    <property type="term" value="C:cytoplasm"/>
    <property type="evidence" value="ECO:0007669"/>
    <property type="project" value="TreeGrafter"/>
</dbReference>
<dbReference type="PANTHER" id="PTHR12673:SF159">
    <property type="entry name" value="LD03170P"/>
    <property type="match status" value="1"/>
</dbReference>
<dbReference type="AlphaFoldDB" id="A0AAD5JLZ2"/>
<dbReference type="InterPro" id="IPR051092">
    <property type="entry name" value="FYVE_RhoGEF_PH"/>
</dbReference>
<comment type="caution">
    <text evidence="4">The sequence shown here is derived from an EMBL/GenBank/DDBJ whole genome shotgun (WGS) entry which is preliminary data.</text>
</comment>
<evidence type="ECO:0000259" key="2">
    <source>
        <dbReference type="PROSITE" id="PS50003"/>
    </source>
</evidence>
<accession>A0AAD5JLZ2</accession>
<evidence type="ECO:0000256" key="1">
    <source>
        <dbReference type="SAM" id="MobiDB-lite"/>
    </source>
</evidence>
<dbReference type="SMART" id="SM00325">
    <property type="entry name" value="RhoGEF"/>
    <property type="match status" value="1"/>
</dbReference>
<dbReference type="CDD" id="cd00821">
    <property type="entry name" value="PH"/>
    <property type="match status" value="1"/>
</dbReference>
<dbReference type="GO" id="GO:0005085">
    <property type="term" value="F:guanyl-nucleotide exchange factor activity"/>
    <property type="evidence" value="ECO:0007669"/>
    <property type="project" value="InterPro"/>
</dbReference>
<protein>
    <submittedName>
        <fullName evidence="4">Dbl homology domain-containing protein</fullName>
    </submittedName>
</protein>
<dbReference type="SUPFAM" id="SSF48065">
    <property type="entry name" value="DBL homology domain (DH-domain)"/>
    <property type="match status" value="1"/>
</dbReference>
<gene>
    <name evidence="4" type="ORF">BDA99DRAFT_528012</name>
</gene>
<dbReference type="Pfam" id="PF00169">
    <property type="entry name" value="PH"/>
    <property type="match status" value="1"/>
</dbReference>
<dbReference type="SUPFAM" id="SSF50729">
    <property type="entry name" value="PH domain-like"/>
    <property type="match status" value="1"/>
</dbReference>
<reference evidence="4" key="1">
    <citation type="journal article" date="2022" name="IScience">
        <title>Evolution of zygomycete secretomes and the origins of terrestrial fungal ecologies.</title>
        <authorList>
            <person name="Chang Y."/>
            <person name="Wang Y."/>
            <person name="Mondo S."/>
            <person name="Ahrendt S."/>
            <person name="Andreopoulos W."/>
            <person name="Barry K."/>
            <person name="Beard J."/>
            <person name="Benny G.L."/>
            <person name="Blankenship S."/>
            <person name="Bonito G."/>
            <person name="Cuomo C."/>
            <person name="Desiro A."/>
            <person name="Gervers K.A."/>
            <person name="Hundley H."/>
            <person name="Kuo A."/>
            <person name="LaButti K."/>
            <person name="Lang B.F."/>
            <person name="Lipzen A."/>
            <person name="O'Donnell K."/>
            <person name="Pangilinan J."/>
            <person name="Reynolds N."/>
            <person name="Sandor L."/>
            <person name="Smith M.E."/>
            <person name="Tsang A."/>
            <person name="Grigoriev I.V."/>
            <person name="Stajich J.E."/>
            <person name="Spatafora J.W."/>
        </authorList>
    </citation>
    <scope>NUCLEOTIDE SEQUENCE</scope>
    <source>
        <strain evidence="4">RSA 2281</strain>
    </source>
</reference>
<sequence length="497" mass="56197">MLKNTRSASTTSTRGTIRTTTSSELSYASSCSSSRLAGASSVSDASTAMSTYSMEDSTMSPFRVSPMNNNNTSPSTSTTIHNNNNNNNNNNNSFHDHVDVIDELYEFFGNELDTRHMDLVLDADIQNRERILRELFDTEGRFIAKIQAALEYYKKPMMGSFRQNPNASGTSASSLPRNFLSSNKSAGMVRGNDVELVFSNLEDILMISRRFFNGLKERFRIWGPTQLLSDIFRTLVLDASSYYTYYENYGIAMCVLERLARTPATKKHVETMLDSSGSGQISLFSLLSLPLQSIPRYAQLMNELVRYTDPHHPDAQQLSQCAKRMARLEVNMRHLLQGCQNVNRLVDMVCLIRNCPVLLDEPRQFVMRGQLTSVTTGSYNHRDDRRMYFLLSDCLIFARPRDDVTPSALYYKGKIDLRDAVIKVLPKKKLNHPHAFEITINSSDPNYKYADDIDALLAAAGGSTIQVFYFKADSKEALDMWVGEIQSIIDKLNPPRR</sequence>
<organism evidence="4 5">
    <name type="scientific">Phascolomyces articulosus</name>
    <dbReference type="NCBI Taxonomy" id="60185"/>
    <lineage>
        <taxon>Eukaryota</taxon>
        <taxon>Fungi</taxon>
        <taxon>Fungi incertae sedis</taxon>
        <taxon>Mucoromycota</taxon>
        <taxon>Mucoromycotina</taxon>
        <taxon>Mucoromycetes</taxon>
        <taxon>Mucorales</taxon>
        <taxon>Lichtheimiaceae</taxon>
        <taxon>Phascolomyces</taxon>
    </lineage>
</organism>
<dbReference type="InterPro" id="IPR035899">
    <property type="entry name" value="DBL_dom_sf"/>
</dbReference>
<dbReference type="InterPro" id="IPR011993">
    <property type="entry name" value="PH-like_dom_sf"/>
</dbReference>
<proteinExistence type="predicted"/>
<name>A0AAD5JLZ2_9FUNG</name>
<evidence type="ECO:0000313" key="5">
    <source>
        <dbReference type="Proteomes" id="UP001209540"/>
    </source>
</evidence>
<feature type="region of interest" description="Disordered" evidence="1">
    <location>
        <begin position="57"/>
        <end position="94"/>
    </location>
</feature>
<reference evidence="4" key="2">
    <citation type="submission" date="2023-02" db="EMBL/GenBank/DDBJ databases">
        <authorList>
            <consortium name="DOE Joint Genome Institute"/>
            <person name="Mondo S.J."/>
            <person name="Chang Y."/>
            <person name="Wang Y."/>
            <person name="Ahrendt S."/>
            <person name="Andreopoulos W."/>
            <person name="Barry K."/>
            <person name="Beard J."/>
            <person name="Benny G.L."/>
            <person name="Blankenship S."/>
            <person name="Bonito G."/>
            <person name="Cuomo C."/>
            <person name="Desiro A."/>
            <person name="Gervers K.A."/>
            <person name="Hundley H."/>
            <person name="Kuo A."/>
            <person name="LaButti K."/>
            <person name="Lang B.F."/>
            <person name="Lipzen A."/>
            <person name="O'Donnell K."/>
            <person name="Pangilinan J."/>
            <person name="Reynolds N."/>
            <person name="Sandor L."/>
            <person name="Smith M.W."/>
            <person name="Tsang A."/>
            <person name="Grigoriev I.V."/>
            <person name="Stajich J.E."/>
            <person name="Spatafora J.W."/>
        </authorList>
    </citation>
    <scope>NUCLEOTIDE SEQUENCE</scope>
    <source>
        <strain evidence="4">RSA 2281</strain>
    </source>
</reference>
<dbReference type="PROSITE" id="PS50003">
    <property type="entry name" value="PH_DOMAIN"/>
    <property type="match status" value="1"/>
</dbReference>
<dbReference type="Gene3D" id="1.20.900.10">
    <property type="entry name" value="Dbl homology (DH) domain"/>
    <property type="match status" value="1"/>
</dbReference>
<evidence type="ECO:0000259" key="3">
    <source>
        <dbReference type="PROSITE" id="PS50010"/>
    </source>
</evidence>
<dbReference type="EMBL" id="JAIXMP010000051">
    <property type="protein sequence ID" value="KAI9245545.1"/>
    <property type="molecule type" value="Genomic_DNA"/>
</dbReference>
<keyword evidence="5" id="KW-1185">Reference proteome</keyword>
<dbReference type="InterPro" id="IPR000219">
    <property type="entry name" value="DH_dom"/>
</dbReference>
<dbReference type="PROSITE" id="PS50010">
    <property type="entry name" value="DH_2"/>
    <property type="match status" value="1"/>
</dbReference>
<dbReference type="PANTHER" id="PTHR12673">
    <property type="entry name" value="FACIOGENITAL DYSPLASIA PROTEIN"/>
    <property type="match status" value="1"/>
</dbReference>
<dbReference type="Gene3D" id="2.30.29.30">
    <property type="entry name" value="Pleckstrin-homology domain (PH domain)/Phosphotyrosine-binding domain (PTB)"/>
    <property type="match status" value="1"/>
</dbReference>
<dbReference type="Pfam" id="PF00621">
    <property type="entry name" value="RhoGEF"/>
    <property type="match status" value="1"/>
</dbReference>